<proteinExistence type="predicted"/>
<feature type="region of interest" description="Disordered" evidence="1">
    <location>
        <begin position="1"/>
        <end position="23"/>
    </location>
</feature>
<gene>
    <name evidence="2" type="ORF">PoB_001811400</name>
</gene>
<evidence type="ECO:0000313" key="2">
    <source>
        <dbReference type="EMBL" id="GFN91608.1"/>
    </source>
</evidence>
<sequence>MSGQGAGGVARTRDRRVPKERMNVCDSRFSPRFERVVRSTGSPAAFQGFDKRDGTNRGLSSAKYRSAQNIDGRPIKPQKSLYTKKALQRFDAPDKDTY</sequence>
<dbReference type="Proteomes" id="UP000735302">
    <property type="component" value="Unassembled WGS sequence"/>
</dbReference>
<organism evidence="2 3">
    <name type="scientific">Plakobranchus ocellatus</name>
    <dbReference type="NCBI Taxonomy" id="259542"/>
    <lineage>
        <taxon>Eukaryota</taxon>
        <taxon>Metazoa</taxon>
        <taxon>Spiralia</taxon>
        <taxon>Lophotrochozoa</taxon>
        <taxon>Mollusca</taxon>
        <taxon>Gastropoda</taxon>
        <taxon>Heterobranchia</taxon>
        <taxon>Euthyneura</taxon>
        <taxon>Panpulmonata</taxon>
        <taxon>Sacoglossa</taxon>
        <taxon>Placobranchoidea</taxon>
        <taxon>Plakobranchidae</taxon>
        <taxon>Plakobranchus</taxon>
    </lineage>
</organism>
<protein>
    <submittedName>
        <fullName evidence="2">Uncharacterized protein</fullName>
    </submittedName>
</protein>
<dbReference type="AlphaFoldDB" id="A0AAV3ZB47"/>
<keyword evidence="3" id="KW-1185">Reference proteome</keyword>
<name>A0AAV3ZB47_9GAST</name>
<feature type="compositionally biased region" description="Basic and acidic residues" evidence="1">
    <location>
        <begin position="11"/>
        <end position="23"/>
    </location>
</feature>
<comment type="caution">
    <text evidence="2">The sequence shown here is derived from an EMBL/GenBank/DDBJ whole genome shotgun (WGS) entry which is preliminary data.</text>
</comment>
<evidence type="ECO:0000256" key="1">
    <source>
        <dbReference type="SAM" id="MobiDB-lite"/>
    </source>
</evidence>
<reference evidence="2 3" key="1">
    <citation type="journal article" date="2021" name="Elife">
        <title>Chloroplast acquisition without the gene transfer in kleptoplastic sea slugs, Plakobranchus ocellatus.</title>
        <authorList>
            <person name="Maeda T."/>
            <person name="Takahashi S."/>
            <person name="Yoshida T."/>
            <person name="Shimamura S."/>
            <person name="Takaki Y."/>
            <person name="Nagai Y."/>
            <person name="Toyoda A."/>
            <person name="Suzuki Y."/>
            <person name="Arimoto A."/>
            <person name="Ishii H."/>
            <person name="Satoh N."/>
            <person name="Nishiyama T."/>
            <person name="Hasebe M."/>
            <person name="Maruyama T."/>
            <person name="Minagawa J."/>
            <person name="Obokata J."/>
            <person name="Shigenobu S."/>
        </authorList>
    </citation>
    <scope>NUCLEOTIDE SEQUENCE [LARGE SCALE GENOMIC DNA]</scope>
</reference>
<evidence type="ECO:0000313" key="3">
    <source>
        <dbReference type="Proteomes" id="UP000735302"/>
    </source>
</evidence>
<feature type="region of interest" description="Disordered" evidence="1">
    <location>
        <begin position="38"/>
        <end position="98"/>
    </location>
</feature>
<dbReference type="EMBL" id="BLXT01002155">
    <property type="protein sequence ID" value="GFN91608.1"/>
    <property type="molecule type" value="Genomic_DNA"/>
</dbReference>
<accession>A0AAV3ZB47</accession>